<organism evidence="2 3">
    <name type="scientific">Hyaloscypha variabilis (strain UAMH 11265 / GT02V1 / F)</name>
    <name type="common">Meliniomyces variabilis</name>
    <dbReference type="NCBI Taxonomy" id="1149755"/>
    <lineage>
        <taxon>Eukaryota</taxon>
        <taxon>Fungi</taxon>
        <taxon>Dikarya</taxon>
        <taxon>Ascomycota</taxon>
        <taxon>Pezizomycotina</taxon>
        <taxon>Leotiomycetes</taxon>
        <taxon>Helotiales</taxon>
        <taxon>Hyaloscyphaceae</taxon>
        <taxon>Hyaloscypha</taxon>
        <taxon>Hyaloscypha variabilis</taxon>
    </lineage>
</organism>
<dbReference type="EMBL" id="KZ613946">
    <property type="protein sequence ID" value="PMD39778.1"/>
    <property type="molecule type" value="Genomic_DNA"/>
</dbReference>
<reference evidence="2 3" key="1">
    <citation type="submission" date="2016-04" db="EMBL/GenBank/DDBJ databases">
        <title>A degradative enzymes factory behind the ericoid mycorrhizal symbiosis.</title>
        <authorList>
            <consortium name="DOE Joint Genome Institute"/>
            <person name="Martino E."/>
            <person name="Morin E."/>
            <person name="Grelet G."/>
            <person name="Kuo A."/>
            <person name="Kohler A."/>
            <person name="Daghino S."/>
            <person name="Barry K."/>
            <person name="Choi C."/>
            <person name="Cichocki N."/>
            <person name="Clum A."/>
            <person name="Copeland A."/>
            <person name="Hainaut M."/>
            <person name="Haridas S."/>
            <person name="Labutti K."/>
            <person name="Lindquist E."/>
            <person name="Lipzen A."/>
            <person name="Khouja H.-R."/>
            <person name="Murat C."/>
            <person name="Ohm R."/>
            <person name="Olson A."/>
            <person name="Spatafora J."/>
            <person name="Veneault-Fourrey C."/>
            <person name="Henrissat B."/>
            <person name="Grigoriev I."/>
            <person name="Martin F."/>
            <person name="Perotto S."/>
        </authorList>
    </citation>
    <scope>NUCLEOTIDE SEQUENCE [LARGE SCALE GENOMIC DNA]</scope>
    <source>
        <strain evidence="2 3">F</strain>
    </source>
</reference>
<protein>
    <recommendedName>
        <fullName evidence="4">Secreted protein</fullName>
    </recommendedName>
</protein>
<name>A0A2J6RMP6_HYAVF</name>
<accession>A0A2J6RMP6</accession>
<evidence type="ECO:0000313" key="2">
    <source>
        <dbReference type="EMBL" id="PMD39778.1"/>
    </source>
</evidence>
<dbReference type="Proteomes" id="UP000235786">
    <property type="component" value="Unassembled WGS sequence"/>
</dbReference>
<keyword evidence="3" id="KW-1185">Reference proteome</keyword>
<feature type="chain" id="PRO_5014443351" description="Secreted protein" evidence="1">
    <location>
        <begin position="17"/>
        <end position="140"/>
    </location>
</feature>
<sequence>MVLVLVVVGMLVKLQAVGVSVDVDVDLDRWRLDIVRGRRHTRPGQSKNSAKVCDTARCRVAVQCCAMLCGAVPTLGLQWSKQSSDGKRKIGPVLVLVLVLVCAGCRPHIPVLARKRGYLGALRHHWSICQAMPCAPLLPR</sequence>
<feature type="signal peptide" evidence="1">
    <location>
        <begin position="1"/>
        <end position="16"/>
    </location>
</feature>
<evidence type="ECO:0000313" key="3">
    <source>
        <dbReference type="Proteomes" id="UP000235786"/>
    </source>
</evidence>
<gene>
    <name evidence="2" type="ORF">L207DRAFT_27898</name>
</gene>
<keyword evidence="1" id="KW-0732">Signal</keyword>
<evidence type="ECO:0000256" key="1">
    <source>
        <dbReference type="SAM" id="SignalP"/>
    </source>
</evidence>
<evidence type="ECO:0008006" key="4">
    <source>
        <dbReference type="Google" id="ProtNLM"/>
    </source>
</evidence>
<dbReference type="AlphaFoldDB" id="A0A2J6RMP6"/>
<proteinExistence type="predicted"/>